<dbReference type="Gene3D" id="3.40.50.300">
    <property type="entry name" value="P-loop containing nucleotide triphosphate hydrolases"/>
    <property type="match status" value="1"/>
</dbReference>
<dbReference type="EMBL" id="QEPM01000003">
    <property type="protein sequence ID" value="RDE71055.1"/>
    <property type="molecule type" value="Genomic_DNA"/>
</dbReference>
<dbReference type="RefSeq" id="WP_111295565.1">
    <property type="nucleotide sequence ID" value="NZ_CAUTCU010000002.1"/>
</dbReference>
<gene>
    <name evidence="1" type="ORF">DPV83_04985</name>
</gene>
<evidence type="ECO:0000313" key="2">
    <source>
        <dbReference type="Proteomes" id="UP000253998"/>
    </source>
</evidence>
<dbReference type="AlphaFoldDB" id="A0A8B2U743"/>
<proteinExistence type="predicted"/>
<evidence type="ECO:0000313" key="1">
    <source>
        <dbReference type="EMBL" id="RDE71055.1"/>
    </source>
</evidence>
<dbReference type="InterPro" id="IPR027417">
    <property type="entry name" value="P-loop_NTPase"/>
</dbReference>
<comment type="caution">
    <text evidence="1">The sequence shown here is derived from an EMBL/GenBank/DDBJ whole genome shotgun (WGS) entry which is preliminary data.</text>
</comment>
<dbReference type="SUPFAM" id="SSF52540">
    <property type="entry name" value="P-loop containing nucleoside triphosphate hydrolases"/>
    <property type="match status" value="1"/>
</dbReference>
<reference evidence="1 2" key="1">
    <citation type="submission" date="2018-05" db="EMBL/GenBank/DDBJ databases">
        <title>Draft Genome Sequences for a Diverse set of 7 Haemophilus Species.</title>
        <authorList>
            <person name="Nichols M."/>
            <person name="Topaz N."/>
            <person name="Wang X."/>
            <person name="Wang X."/>
            <person name="Boxrud D."/>
        </authorList>
    </citation>
    <scope>NUCLEOTIDE SEQUENCE [LARGE SCALE GENOMIC DNA]</scope>
    <source>
        <strain evidence="1 2">C2001002503</strain>
    </source>
</reference>
<dbReference type="Proteomes" id="UP000253998">
    <property type="component" value="Unassembled WGS sequence"/>
</dbReference>
<name>A0A8B2U743_9PAST</name>
<protein>
    <submittedName>
        <fullName evidence="1">Uncharacterized protein</fullName>
    </submittedName>
</protein>
<sequence>MKKTIVALYGSSGRGKSTALKKFINQLKKNKNFDFIKLDDDYSNEKHDIVAIFDCNGIKIGISTAGDIKEIIKKRVETCLIKKHDCKIIFTASRTKGETVSTLEEISKENKFKLEWIEKLYRIHDPIKESIGTDKNIHLDKITELEIDYLMDYLINYLLK</sequence>
<organism evidence="1 2">
    <name type="scientific">Aggregatibacter segnis</name>
    <dbReference type="NCBI Taxonomy" id="739"/>
    <lineage>
        <taxon>Bacteria</taxon>
        <taxon>Pseudomonadati</taxon>
        <taxon>Pseudomonadota</taxon>
        <taxon>Gammaproteobacteria</taxon>
        <taxon>Pasteurellales</taxon>
        <taxon>Pasteurellaceae</taxon>
        <taxon>Aggregatibacter</taxon>
    </lineage>
</organism>
<accession>A0A8B2U743</accession>